<evidence type="ECO:0000313" key="3">
    <source>
        <dbReference type="Proteomes" id="UP000189580"/>
    </source>
</evidence>
<keyword evidence="3" id="KW-1185">Reference proteome</keyword>
<evidence type="ECO:0000313" key="2">
    <source>
        <dbReference type="EMBL" id="ANB14965.1"/>
    </source>
</evidence>
<sequence length="199" mass="21663">MAGKKETKGQTKLTGSFGVSKRGSTGVGKTAVNAAKKSSTAQPILDPTDNSTIKGVFSKPGLTSEAVVGKKDLSPGPEEKESTVSSEIAEKDTVVKNESKPLAKLDVEKPEYKNYLRSMVKNRISEPIHQEEYNTAEKVLKQFDMTAAYGPTAGITRLERWNRADKLGLNPPALVKEILETKEGVSDSKYSESYLYGYV</sequence>
<dbReference type="GeneID" id="30034511"/>
<dbReference type="Pfam" id="PF04081">
    <property type="entry name" value="DNA_pol_delta_4"/>
    <property type="match status" value="1"/>
</dbReference>
<feature type="region of interest" description="Disordered" evidence="1">
    <location>
        <begin position="1"/>
        <end position="92"/>
    </location>
</feature>
<dbReference type="GO" id="GO:0043625">
    <property type="term" value="C:delta DNA polymerase complex"/>
    <property type="evidence" value="ECO:0007669"/>
    <property type="project" value="TreeGrafter"/>
</dbReference>
<dbReference type="OrthoDB" id="337486at2759"/>
<feature type="compositionally biased region" description="Basic and acidic residues" evidence="1">
    <location>
        <begin position="68"/>
        <end position="92"/>
    </location>
</feature>
<name>A0A167F8R2_9ASCO</name>
<dbReference type="PANTHER" id="PTHR14303:SF0">
    <property type="entry name" value="DNA POLYMERASE DELTA SUBUNIT 4"/>
    <property type="match status" value="1"/>
</dbReference>
<protein>
    <recommendedName>
        <fullName evidence="4">DNA polymerase delta subunit 4</fullName>
    </recommendedName>
</protein>
<dbReference type="KEGG" id="slb:AWJ20_2584"/>
<proteinExistence type="predicted"/>
<accession>A0A167F8R2</accession>
<dbReference type="GO" id="GO:0006261">
    <property type="term" value="P:DNA-templated DNA replication"/>
    <property type="evidence" value="ECO:0007669"/>
    <property type="project" value="TreeGrafter"/>
</dbReference>
<evidence type="ECO:0008006" key="4">
    <source>
        <dbReference type="Google" id="ProtNLM"/>
    </source>
</evidence>
<dbReference type="AlphaFoldDB" id="A0A167F8R2"/>
<organism evidence="2 3">
    <name type="scientific">Sugiyamaella lignohabitans</name>
    <dbReference type="NCBI Taxonomy" id="796027"/>
    <lineage>
        <taxon>Eukaryota</taxon>
        <taxon>Fungi</taxon>
        <taxon>Dikarya</taxon>
        <taxon>Ascomycota</taxon>
        <taxon>Saccharomycotina</taxon>
        <taxon>Dipodascomycetes</taxon>
        <taxon>Dipodascales</taxon>
        <taxon>Trichomonascaceae</taxon>
        <taxon>Sugiyamaella</taxon>
    </lineage>
</organism>
<dbReference type="GO" id="GO:0003887">
    <property type="term" value="F:DNA-directed DNA polymerase activity"/>
    <property type="evidence" value="ECO:0007669"/>
    <property type="project" value="TreeGrafter"/>
</dbReference>
<gene>
    <name evidence="2" type="ORF">AWJ20_2584</name>
</gene>
<feature type="compositionally biased region" description="Polar residues" evidence="1">
    <location>
        <begin position="36"/>
        <end position="53"/>
    </location>
</feature>
<dbReference type="Proteomes" id="UP000189580">
    <property type="component" value="Chromosome b"/>
</dbReference>
<dbReference type="PANTHER" id="PTHR14303">
    <property type="entry name" value="DNA POLYMERASE DELTA SUBUNIT 4"/>
    <property type="match status" value="1"/>
</dbReference>
<dbReference type="GO" id="GO:0000731">
    <property type="term" value="P:DNA synthesis involved in DNA repair"/>
    <property type="evidence" value="ECO:0007669"/>
    <property type="project" value="InterPro"/>
</dbReference>
<evidence type="ECO:0000256" key="1">
    <source>
        <dbReference type="SAM" id="MobiDB-lite"/>
    </source>
</evidence>
<dbReference type="RefSeq" id="XP_018737442.1">
    <property type="nucleotide sequence ID" value="XM_018879534.1"/>
</dbReference>
<dbReference type="EMBL" id="CP014503">
    <property type="protein sequence ID" value="ANB14965.1"/>
    <property type="molecule type" value="Genomic_DNA"/>
</dbReference>
<reference evidence="2 3" key="1">
    <citation type="submission" date="2016-02" db="EMBL/GenBank/DDBJ databases">
        <title>Complete genome sequence and transcriptome regulation of the pentose utilising yeast Sugiyamaella lignohabitans.</title>
        <authorList>
            <person name="Bellasio M."/>
            <person name="Peymann A."/>
            <person name="Valli M."/>
            <person name="Sipitzky M."/>
            <person name="Graf A."/>
            <person name="Sauer M."/>
            <person name="Marx H."/>
            <person name="Mattanovich D."/>
        </authorList>
    </citation>
    <scope>NUCLEOTIDE SEQUENCE [LARGE SCALE GENOMIC DNA]</scope>
    <source>
        <strain evidence="2 3">CBS 10342</strain>
    </source>
</reference>
<dbReference type="InterPro" id="IPR007218">
    <property type="entry name" value="DNA_pol_delta_4"/>
</dbReference>